<dbReference type="InterPro" id="IPR000873">
    <property type="entry name" value="AMP-dep_synth/lig_dom"/>
</dbReference>
<accession>A0ABW4F7T8</accession>
<dbReference type="GO" id="GO:0016874">
    <property type="term" value="F:ligase activity"/>
    <property type="evidence" value="ECO:0007669"/>
    <property type="project" value="UniProtKB-KW"/>
</dbReference>
<evidence type="ECO:0000256" key="2">
    <source>
        <dbReference type="ARBA" id="ARBA00022598"/>
    </source>
</evidence>
<reference evidence="7" key="1">
    <citation type="journal article" date="2019" name="Int. J. Syst. Evol. Microbiol.">
        <title>The Global Catalogue of Microorganisms (GCM) 10K type strain sequencing project: providing services to taxonomists for standard genome sequencing and annotation.</title>
        <authorList>
            <consortium name="The Broad Institute Genomics Platform"/>
            <consortium name="The Broad Institute Genome Sequencing Center for Infectious Disease"/>
            <person name="Wu L."/>
            <person name="Ma J."/>
        </authorList>
    </citation>
    <scope>NUCLEOTIDE SEQUENCE [LARGE SCALE GENOMIC DNA]</scope>
    <source>
        <strain evidence="7">CCM 7043</strain>
    </source>
</reference>
<keyword evidence="2 6" id="KW-0436">Ligase</keyword>
<dbReference type="Gene3D" id="3.40.50.12780">
    <property type="entry name" value="N-terminal domain of ligase-like"/>
    <property type="match status" value="1"/>
</dbReference>
<dbReference type="SUPFAM" id="SSF56801">
    <property type="entry name" value="Acetyl-CoA synthetase-like"/>
    <property type="match status" value="1"/>
</dbReference>
<dbReference type="EMBL" id="JBHUCO010000054">
    <property type="protein sequence ID" value="MFD1522962.1"/>
    <property type="molecule type" value="Genomic_DNA"/>
</dbReference>
<keyword evidence="3" id="KW-0812">Transmembrane</keyword>
<gene>
    <name evidence="6" type="ORF">ACFSJD_36125</name>
</gene>
<dbReference type="InterPro" id="IPR025110">
    <property type="entry name" value="AMP-bd_C"/>
</dbReference>
<dbReference type="PANTHER" id="PTHR43201:SF5">
    <property type="entry name" value="MEDIUM-CHAIN ACYL-COA LIGASE ACSF2, MITOCHONDRIAL"/>
    <property type="match status" value="1"/>
</dbReference>
<dbReference type="PANTHER" id="PTHR43201">
    <property type="entry name" value="ACYL-COA SYNTHETASE"/>
    <property type="match status" value="1"/>
</dbReference>
<organism evidence="6 7">
    <name type="scientific">Pseudonocardia yunnanensis</name>
    <dbReference type="NCBI Taxonomy" id="58107"/>
    <lineage>
        <taxon>Bacteria</taxon>
        <taxon>Bacillati</taxon>
        <taxon>Actinomycetota</taxon>
        <taxon>Actinomycetes</taxon>
        <taxon>Pseudonocardiales</taxon>
        <taxon>Pseudonocardiaceae</taxon>
        <taxon>Pseudonocardia</taxon>
    </lineage>
</organism>
<keyword evidence="3" id="KW-1133">Transmembrane helix</keyword>
<dbReference type="InterPro" id="IPR020845">
    <property type="entry name" value="AMP-binding_CS"/>
</dbReference>
<evidence type="ECO:0000259" key="5">
    <source>
        <dbReference type="Pfam" id="PF13193"/>
    </source>
</evidence>
<dbReference type="Proteomes" id="UP001597114">
    <property type="component" value="Unassembled WGS sequence"/>
</dbReference>
<feature type="transmembrane region" description="Helical" evidence="3">
    <location>
        <begin position="67"/>
        <end position="86"/>
    </location>
</feature>
<evidence type="ECO:0000313" key="7">
    <source>
        <dbReference type="Proteomes" id="UP001597114"/>
    </source>
</evidence>
<dbReference type="Gene3D" id="3.30.300.30">
    <property type="match status" value="1"/>
</dbReference>
<evidence type="ECO:0000259" key="4">
    <source>
        <dbReference type="Pfam" id="PF00501"/>
    </source>
</evidence>
<dbReference type="PROSITE" id="PS00455">
    <property type="entry name" value="AMP_BINDING"/>
    <property type="match status" value="1"/>
</dbReference>
<dbReference type="InterPro" id="IPR045851">
    <property type="entry name" value="AMP-bd_C_sf"/>
</dbReference>
<comment type="similarity">
    <text evidence="1">Belongs to the ATP-dependent AMP-binding enzyme family.</text>
</comment>
<feature type="domain" description="AMP-binding enzyme C-terminal" evidence="5">
    <location>
        <begin position="410"/>
        <end position="485"/>
    </location>
</feature>
<dbReference type="Pfam" id="PF00501">
    <property type="entry name" value="AMP-binding"/>
    <property type="match status" value="1"/>
</dbReference>
<evidence type="ECO:0000256" key="3">
    <source>
        <dbReference type="SAM" id="Phobius"/>
    </source>
</evidence>
<dbReference type="Pfam" id="PF13193">
    <property type="entry name" value="AMP-binding_C"/>
    <property type="match status" value="1"/>
</dbReference>
<dbReference type="RefSeq" id="WP_344725032.1">
    <property type="nucleotide sequence ID" value="NZ_BAAAUS010000028.1"/>
</dbReference>
<evidence type="ECO:0000256" key="1">
    <source>
        <dbReference type="ARBA" id="ARBA00006432"/>
    </source>
</evidence>
<name>A0ABW4F7T8_9PSEU</name>
<keyword evidence="3" id="KW-0472">Membrane</keyword>
<comment type="caution">
    <text evidence="6">The sequence shown here is derived from an EMBL/GenBank/DDBJ whole genome shotgun (WGS) entry which is preliminary data.</text>
</comment>
<sequence length="500" mass="52456">MGNLAQNLLDTAAKEGDRPALGMGDDVLTYDQFSDAAMRVAQGLRARGVTPGDRVGLALPNVLSFPIVFYGALMAGAAVVPLNPLLKAREIHYHLRDSGARLVVAAEGSAQAATEAAGAVGIEAVAVAGVWPDALVPACAPADPAVRTDDDHAVILYTSGTTGPPKGAELTHGNLSGNARTTAQTLLGATPDDVIMGCLPLFHAFGLTCGLNAAVLSGAAMMLLPRFDAATALSLIERDTATIFAGVPTMFSRMLNAPNAGTVDVTGLRLCVSGGAAMPVELMGSFEKTFSCVVLEGYGLSETSPVVSFNPPPPHRKAGSIGTPIDGVEMRLVDDHGADVSRGAVGEIAVRGPNVMKGYWGKPEETAEAIPDGWFRTGDLARQDADGYFFIVDRKKDVIIRGGENVYPREIEEALYEHPAVAEVACIGIPDPDLGEEVGAAVVLMPGASADPGQLREWAKARVAAYMYPRYVWLVDSLPHGPTGKTLRRDVRIPEDVGRR</sequence>
<protein>
    <submittedName>
        <fullName evidence="6">Long-chain fatty acid--CoA ligase</fullName>
    </submittedName>
</protein>
<evidence type="ECO:0000313" key="6">
    <source>
        <dbReference type="EMBL" id="MFD1522962.1"/>
    </source>
</evidence>
<keyword evidence="7" id="KW-1185">Reference proteome</keyword>
<proteinExistence type="inferred from homology"/>
<dbReference type="CDD" id="cd05936">
    <property type="entry name" value="FC-FACS_FadD_like"/>
    <property type="match status" value="1"/>
</dbReference>
<dbReference type="InterPro" id="IPR042099">
    <property type="entry name" value="ANL_N_sf"/>
</dbReference>
<feature type="domain" description="AMP-dependent synthetase/ligase" evidence="4">
    <location>
        <begin position="11"/>
        <end position="360"/>
    </location>
</feature>